<accession>A0A068Y1B7</accession>
<comment type="subcellular location">
    <subcellularLocation>
        <location evidence="1 10">Nucleus</location>
    </subcellularLocation>
</comment>
<dbReference type="InterPro" id="IPR013246">
    <property type="entry name" value="SAGA_su_Sgf11"/>
</dbReference>
<keyword evidence="8" id="KW-0804">Transcription</keyword>
<feature type="compositionally biased region" description="Polar residues" evidence="11">
    <location>
        <begin position="142"/>
        <end position="183"/>
    </location>
</feature>
<evidence type="ECO:0000256" key="6">
    <source>
        <dbReference type="ARBA" id="ARBA00023015"/>
    </source>
</evidence>
<evidence type="ECO:0000256" key="2">
    <source>
        <dbReference type="ARBA" id="ARBA00022723"/>
    </source>
</evidence>
<dbReference type="STRING" id="6211.A0A068Y1B7"/>
<reference evidence="12" key="2">
    <citation type="submission" date="2015-11" db="EMBL/GenBank/DDBJ databases">
        <authorList>
            <person name="Zhang Y."/>
            <person name="Guo Z."/>
        </authorList>
    </citation>
    <scope>NUCLEOTIDE SEQUENCE</scope>
</reference>
<evidence type="ECO:0000313" key="12">
    <source>
        <dbReference type="EMBL" id="CUT98847.1"/>
    </source>
</evidence>
<feature type="compositionally biased region" description="Basic residues" evidence="11">
    <location>
        <begin position="220"/>
        <end position="229"/>
    </location>
</feature>
<dbReference type="GO" id="GO:0003713">
    <property type="term" value="F:transcription coactivator activity"/>
    <property type="evidence" value="ECO:0007669"/>
    <property type="project" value="TreeGrafter"/>
</dbReference>
<dbReference type="Proteomes" id="UP000017246">
    <property type="component" value="Unassembled WGS sequence"/>
</dbReference>
<dbReference type="PANTHER" id="PTHR46367:SF1">
    <property type="entry name" value="ATAXIN-7-LIKE PROTEIN 3"/>
    <property type="match status" value="1"/>
</dbReference>
<dbReference type="OrthoDB" id="21557at2759"/>
<dbReference type="PANTHER" id="PTHR46367">
    <property type="entry name" value="ATAXIN-7-LIKE PROTEIN 3"/>
    <property type="match status" value="1"/>
</dbReference>
<proteinExistence type="inferred from homology"/>
<comment type="similarity">
    <text evidence="10">Belongs to the SGF11 family.</text>
</comment>
<dbReference type="OMA" id="DSCIMDD"/>
<comment type="subunit">
    <text evidence="10">Component of some SAGA transcription coactivator-HAT complexes.</text>
</comment>
<evidence type="ECO:0000256" key="1">
    <source>
        <dbReference type="ARBA" id="ARBA00004123"/>
    </source>
</evidence>
<dbReference type="GO" id="GO:0006357">
    <property type="term" value="P:regulation of transcription by RNA polymerase II"/>
    <property type="evidence" value="ECO:0007669"/>
    <property type="project" value="TreeGrafter"/>
</dbReference>
<keyword evidence="9" id="KW-0539">Nucleus</keyword>
<evidence type="ECO:0000256" key="9">
    <source>
        <dbReference type="ARBA" id="ARBA00023242"/>
    </source>
</evidence>
<evidence type="ECO:0000256" key="8">
    <source>
        <dbReference type="ARBA" id="ARBA00023163"/>
    </source>
</evidence>
<dbReference type="AlphaFoldDB" id="A0A068Y1B7"/>
<comment type="function">
    <text evidence="10">Component of the transcription regulatory histone acetylation (HAT) complex SAGA, a multiprotein complex that activates transcription by remodeling chromatin and mediating histone acetylation and deubiquitination. Within the SAGA complex, participates in a subcomplex that specifically deubiquitinates histone H2B. The SAGA complex is recruited to specific gene promoters by activators, where it is required for transcription.</text>
</comment>
<dbReference type="GO" id="GO:0071819">
    <property type="term" value="C:DUBm complex"/>
    <property type="evidence" value="ECO:0007669"/>
    <property type="project" value="TreeGrafter"/>
</dbReference>
<keyword evidence="3" id="KW-0863">Zinc-finger</keyword>
<dbReference type="Pfam" id="PF08209">
    <property type="entry name" value="Sgf11"/>
    <property type="match status" value="1"/>
</dbReference>
<evidence type="ECO:0000256" key="3">
    <source>
        <dbReference type="ARBA" id="ARBA00022771"/>
    </source>
</evidence>
<dbReference type="eggNOG" id="ENOG502QTTX">
    <property type="taxonomic scope" value="Eukaryota"/>
</dbReference>
<keyword evidence="5" id="KW-0156">Chromatin regulator</keyword>
<evidence type="ECO:0000313" key="13">
    <source>
        <dbReference type="Proteomes" id="UP000017246"/>
    </source>
</evidence>
<evidence type="ECO:0000256" key="10">
    <source>
        <dbReference type="RuleBase" id="RU261113"/>
    </source>
</evidence>
<keyword evidence="2" id="KW-0479">Metal-binding</keyword>
<name>A0A068Y1B7_ECHMU</name>
<dbReference type="GO" id="GO:0000124">
    <property type="term" value="C:SAGA complex"/>
    <property type="evidence" value="ECO:0007669"/>
    <property type="project" value="TreeGrafter"/>
</dbReference>
<sequence>MSENNEAIYSVVNELIDSCIMDDILHLHRAIKLGYSHLILADSEDVDGGESDSSTLHSSSRSDPVNRSSACCRCVKCHCKVAATRYASHLSNCMGLGRNSSRRANKRIAEQQRFEDSDDVDDVYYLDHSPMSSSGHKHDYPSLSNYPKNQSSGFSSRALKNNNMKISGLSTKSSNGRNANNSVPAEPVFEKTDSFDSISFSCDDDESNSSEATRRSGVSRIRRHQKLHV</sequence>
<organism evidence="12 13">
    <name type="scientific">Echinococcus multilocularis</name>
    <name type="common">Fox tapeworm</name>
    <dbReference type="NCBI Taxonomy" id="6211"/>
    <lineage>
        <taxon>Eukaryota</taxon>
        <taxon>Metazoa</taxon>
        <taxon>Spiralia</taxon>
        <taxon>Lophotrochozoa</taxon>
        <taxon>Platyhelminthes</taxon>
        <taxon>Cestoda</taxon>
        <taxon>Eucestoda</taxon>
        <taxon>Cyclophyllidea</taxon>
        <taxon>Taeniidae</taxon>
        <taxon>Echinococcus</taxon>
    </lineage>
</organism>
<evidence type="ECO:0000256" key="7">
    <source>
        <dbReference type="ARBA" id="ARBA00023159"/>
    </source>
</evidence>
<keyword evidence="6" id="KW-0805">Transcription regulation</keyword>
<keyword evidence="13" id="KW-1185">Reference proteome</keyword>
<dbReference type="GO" id="GO:0006325">
    <property type="term" value="P:chromatin organization"/>
    <property type="evidence" value="ECO:0007669"/>
    <property type="project" value="UniProtKB-KW"/>
</dbReference>
<feature type="region of interest" description="Disordered" evidence="11">
    <location>
        <begin position="125"/>
        <end position="229"/>
    </location>
</feature>
<dbReference type="GO" id="GO:0008270">
    <property type="term" value="F:zinc ion binding"/>
    <property type="evidence" value="ECO:0007669"/>
    <property type="project" value="UniProtKB-KW"/>
</dbReference>
<evidence type="ECO:0000256" key="4">
    <source>
        <dbReference type="ARBA" id="ARBA00022833"/>
    </source>
</evidence>
<keyword evidence="4" id="KW-0862">Zinc</keyword>
<dbReference type="EMBL" id="LN902845">
    <property type="protein sequence ID" value="CUT98847.1"/>
    <property type="molecule type" value="Genomic_DNA"/>
</dbReference>
<evidence type="ECO:0000256" key="11">
    <source>
        <dbReference type="SAM" id="MobiDB-lite"/>
    </source>
</evidence>
<protein>
    <recommendedName>
        <fullName evidence="10">SAGA-associated factor 11</fullName>
    </recommendedName>
</protein>
<reference evidence="12" key="1">
    <citation type="journal article" date="2013" name="Nature">
        <title>The genomes of four tapeworm species reveal adaptations to parasitism.</title>
        <authorList>
            <person name="Tsai I.J."/>
            <person name="Zarowiecki M."/>
            <person name="Holroyd N."/>
            <person name="Garciarrubio A."/>
            <person name="Sanchez-Flores A."/>
            <person name="Brooks K.L."/>
            <person name="Tracey A."/>
            <person name="Bobes R.J."/>
            <person name="Fragoso G."/>
            <person name="Sciutto E."/>
            <person name="Aslett M."/>
            <person name="Beasley H."/>
            <person name="Bennett H.M."/>
            <person name="Cai J."/>
            <person name="Camicia F."/>
            <person name="Clark R."/>
            <person name="Cucher M."/>
            <person name="De Silva N."/>
            <person name="Day T.A."/>
            <person name="Deplazes P."/>
            <person name="Estrada K."/>
            <person name="Fernandez C."/>
            <person name="Holland P.W."/>
            <person name="Hou J."/>
            <person name="Hu S."/>
            <person name="Huckvale T."/>
            <person name="Hung S.S."/>
            <person name="Kamenetzky L."/>
            <person name="Keane J.A."/>
            <person name="Kiss F."/>
            <person name="Koziol U."/>
            <person name="Lambert O."/>
            <person name="Liu K."/>
            <person name="Luo X."/>
            <person name="Luo Y."/>
            <person name="Macchiaroli N."/>
            <person name="Nichol S."/>
            <person name="Paps J."/>
            <person name="Parkinson J."/>
            <person name="Pouchkina-Stantcheva N."/>
            <person name="Riddiford N."/>
            <person name="Rosenzvit M."/>
            <person name="Salinas G."/>
            <person name="Wasmuth J.D."/>
            <person name="Zamanian M."/>
            <person name="Zheng Y."/>
            <person name="Cai X."/>
            <person name="Soberon X."/>
            <person name="Olson P.D."/>
            <person name="Laclette J.P."/>
            <person name="Brehm K."/>
            <person name="Berriman M."/>
            <person name="Garciarrubio A."/>
            <person name="Bobes R.J."/>
            <person name="Fragoso G."/>
            <person name="Sanchez-Flores A."/>
            <person name="Estrada K."/>
            <person name="Cevallos M.A."/>
            <person name="Morett E."/>
            <person name="Gonzalez V."/>
            <person name="Portillo T."/>
            <person name="Ochoa-Leyva A."/>
            <person name="Jose M.V."/>
            <person name="Sciutto E."/>
            <person name="Landa A."/>
            <person name="Jimenez L."/>
            <person name="Valdes V."/>
            <person name="Carrero J.C."/>
            <person name="Larralde C."/>
            <person name="Morales-Montor J."/>
            <person name="Limon-Lason J."/>
            <person name="Soberon X."/>
            <person name="Laclette J.P."/>
        </authorList>
    </citation>
    <scope>NUCLEOTIDE SEQUENCE [LARGE SCALE GENOMIC DNA]</scope>
</reference>
<dbReference type="InterPro" id="IPR051078">
    <property type="entry name" value="SGF11"/>
</dbReference>
<evidence type="ECO:0000256" key="5">
    <source>
        <dbReference type="ARBA" id="ARBA00022853"/>
    </source>
</evidence>
<keyword evidence="7 10" id="KW-0010">Activator</keyword>